<dbReference type="PANTHER" id="PTHR42961:SF2">
    <property type="entry name" value="IRON-SULFUR PROTEIN NUBPL"/>
    <property type="match status" value="1"/>
</dbReference>
<evidence type="ECO:0000256" key="1">
    <source>
        <dbReference type="ARBA" id="ARBA00022723"/>
    </source>
</evidence>
<name>A0A3B0WL46_9ZZZZ</name>
<dbReference type="InterPro" id="IPR044304">
    <property type="entry name" value="NUBPL-like"/>
</dbReference>
<dbReference type="GO" id="GO:0005829">
    <property type="term" value="C:cytosol"/>
    <property type="evidence" value="ECO:0007669"/>
    <property type="project" value="TreeGrafter"/>
</dbReference>
<comment type="similarity">
    <text evidence="6">Belongs to the Mrp/NBP35 ATP-binding proteins family.</text>
</comment>
<keyword evidence="2" id="KW-0547">Nucleotide-binding</keyword>
<proteinExistence type="inferred from homology"/>
<dbReference type="FunFam" id="3.40.50.300:FF:000418">
    <property type="entry name" value="Iron-sulfur cluster carrier protein"/>
    <property type="match status" value="1"/>
</dbReference>
<dbReference type="HAMAP" id="MF_02040">
    <property type="entry name" value="Mrp_NBP35"/>
    <property type="match status" value="1"/>
</dbReference>
<keyword evidence="4" id="KW-0408">Iron</keyword>
<dbReference type="GO" id="GO:0016226">
    <property type="term" value="P:iron-sulfur cluster assembly"/>
    <property type="evidence" value="ECO:0007669"/>
    <property type="project" value="InterPro"/>
</dbReference>
<keyword evidence="3" id="KW-0067">ATP-binding</keyword>
<evidence type="ECO:0000256" key="4">
    <source>
        <dbReference type="ARBA" id="ARBA00023004"/>
    </source>
</evidence>
<dbReference type="GO" id="GO:0140663">
    <property type="term" value="F:ATP-dependent FeS chaperone activity"/>
    <property type="evidence" value="ECO:0007669"/>
    <property type="project" value="InterPro"/>
</dbReference>
<dbReference type="GO" id="GO:0005524">
    <property type="term" value="F:ATP binding"/>
    <property type="evidence" value="ECO:0007669"/>
    <property type="project" value="UniProtKB-KW"/>
</dbReference>
<evidence type="ECO:0000256" key="2">
    <source>
        <dbReference type="ARBA" id="ARBA00022741"/>
    </source>
</evidence>
<dbReference type="PROSITE" id="PS01215">
    <property type="entry name" value="MRP"/>
    <property type="match status" value="1"/>
</dbReference>
<dbReference type="Gene3D" id="3.40.50.300">
    <property type="entry name" value="P-loop containing nucleotide triphosphate hydrolases"/>
    <property type="match status" value="1"/>
</dbReference>
<gene>
    <name evidence="7" type="ORF">MNBD_GAMMA03-20</name>
</gene>
<protein>
    <submittedName>
        <fullName evidence="7">[4Fe-4S] cluster assembly scaffold protein Mrp (=ApbC)</fullName>
    </submittedName>
</protein>
<dbReference type="InterPro" id="IPR000808">
    <property type="entry name" value="Mrp-like_CS"/>
</dbReference>
<dbReference type="GO" id="GO:0051539">
    <property type="term" value="F:4 iron, 4 sulfur cluster binding"/>
    <property type="evidence" value="ECO:0007669"/>
    <property type="project" value="TreeGrafter"/>
</dbReference>
<sequence length="388" mass="42601">MGFFSNLFGKKLTEAQQQEIKHIITSYKNPLDDTPLDNDDNDNTNNQESFLSSKAISALKLKKGTLNFTLAMPYPCKSLWPSIEQTLSHELTQCQDIQAISITFKTEITAHDAQKNISPLPNIKNIIAVASGKGGVGKSTTSVNLALALQQEGAKVGILDADIYGPSIPTMLNIKNKPASQDGKSMQPLTAYGLQVMSIGALIEEDSPMIWRGPIVTQTLTQLLKETNWQELDYLIIDLPPGTGDVQLTLSQQIPVTGAVIVTTPQPISVIDAKKALKMFEKVDIPILGIIENMATHICSQCQHEEAIFGAHGGEQMAKQYNVNFLGSLPLDKRIRESVDQGKPSVTAEPESNIAQKYRNMAHQISYTIGKQKRNYANVFPKIEILNT</sequence>
<organism evidence="7">
    <name type="scientific">hydrothermal vent metagenome</name>
    <dbReference type="NCBI Taxonomy" id="652676"/>
    <lineage>
        <taxon>unclassified sequences</taxon>
        <taxon>metagenomes</taxon>
        <taxon>ecological metagenomes</taxon>
    </lineage>
</organism>
<evidence type="ECO:0000256" key="5">
    <source>
        <dbReference type="ARBA" id="ARBA00023014"/>
    </source>
</evidence>
<accession>A0A3B0WL46</accession>
<dbReference type="GO" id="GO:0046872">
    <property type="term" value="F:metal ion binding"/>
    <property type="evidence" value="ECO:0007669"/>
    <property type="project" value="UniProtKB-KW"/>
</dbReference>
<dbReference type="PANTHER" id="PTHR42961">
    <property type="entry name" value="IRON-SULFUR PROTEIN NUBPL"/>
    <property type="match status" value="1"/>
</dbReference>
<keyword evidence="1" id="KW-0479">Metal-binding</keyword>
<dbReference type="InterPro" id="IPR019591">
    <property type="entry name" value="Mrp/NBP35_ATP-bd"/>
</dbReference>
<dbReference type="EMBL" id="UOFC01000046">
    <property type="protein sequence ID" value="VAW45186.1"/>
    <property type="molecule type" value="Genomic_DNA"/>
</dbReference>
<evidence type="ECO:0000313" key="7">
    <source>
        <dbReference type="EMBL" id="VAW45186.1"/>
    </source>
</evidence>
<dbReference type="NCBIfam" id="NF008669">
    <property type="entry name" value="PRK11670.1"/>
    <property type="match status" value="1"/>
</dbReference>
<dbReference type="InterPro" id="IPR027417">
    <property type="entry name" value="P-loop_NTPase"/>
</dbReference>
<dbReference type="InterPro" id="IPR033756">
    <property type="entry name" value="YlxH/NBP35"/>
</dbReference>
<evidence type="ECO:0000256" key="6">
    <source>
        <dbReference type="ARBA" id="ARBA00024036"/>
    </source>
</evidence>
<dbReference type="CDD" id="cd02037">
    <property type="entry name" value="Mrp_NBP35"/>
    <property type="match status" value="1"/>
</dbReference>
<dbReference type="Pfam" id="PF10609">
    <property type="entry name" value="ParA"/>
    <property type="match status" value="1"/>
</dbReference>
<keyword evidence="5" id="KW-0411">Iron-sulfur</keyword>
<dbReference type="SUPFAM" id="SSF52540">
    <property type="entry name" value="P-loop containing nucleoside triphosphate hydrolases"/>
    <property type="match status" value="1"/>
</dbReference>
<evidence type="ECO:0000256" key="3">
    <source>
        <dbReference type="ARBA" id="ARBA00022840"/>
    </source>
</evidence>
<dbReference type="AlphaFoldDB" id="A0A3B0WL46"/>
<reference evidence="7" key="1">
    <citation type="submission" date="2018-06" db="EMBL/GenBank/DDBJ databases">
        <authorList>
            <person name="Zhirakovskaya E."/>
        </authorList>
    </citation>
    <scope>NUCLEOTIDE SEQUENCE</scope>
</reference>